<dbReference type="AlphaFoldDB" id="A0A806L8C6"/>
<reference evidence="2 3" key="1">
    <citation type="journal article" date="2014" name="Genome Announc.">
        <title>Whole Genome Sequence of the Probiotic Strain Lactobacillus paracasei N1115, Isolated from Traditional Chinese Fermented Milk.</title>
        <authorList>
            <person name="Wang S."/>
            <person name="Zhu H."/>
            <person name="He F."/>
            <person name="Luo Y."/>
            <person name="Kang Z."/>
            <person name="Lu C."/>
            <person name="Feng L."/>
            <person name="Lu X."/>
            <person name="Xue Y."/>
            <person name="Wang H."/>
        </authorList>
    </citation>
    <scope>NUCLEOTIDE SEQUENCE [LARGE SCALE GENOMIC DNA]</scope>
    <source>
        <strain evidence="2 3">N1115</strain>
    </source>
</reference>
<gene>
    <name evidence="2" type="ORF">AF91_09605</name>
</gene>
<proteinExistence type="predicted"/>
<evidence type="ECO:0000256" key="1">
    <source>
        <dbReference type="SAM" id="MobiDB-lite"/>
    </source>
</evidence>
<dbReference type="Proteomes" id="UP000019441">
    <property type="component" value="Chromosome"/>
</dbReference>
<feature type="region of interest" description="Disordered" evidence="1">
    <location>
        <begin position="62"/>
        <end position="96"/>
    </location>
</feature>
<feature type="compositionally biased region" description="Basic and acidic residues" evidence="1">
    <location>
        <begin position="81"/>
        <end position="96"/>
    </location>
</feature>
<accession>A0A806L8C6</accession>
<dbReference type="KEGG" id="lpq:AF91_09605"/>
<evidence type="ECO:0000313" key="3">
    <source>
        <dbReference type="Proteomes" id="UP000019441"/>
    </source>
</evidence>
<protein>
    <submittedName>
        <fullName evidence="2">Uncharacterized protein</fullName>
    </submittedName>
</protein>
<name>A0A806L8C6_LACPA</name>
<dbReference type="RefSeq" id="WP_019884715.1">
    <property type="nucleotide sequence ID" value="NZ_CP007122.1"/>
</dbReference>
<organism evidence="2 3">
    <name type="scientific">Lacticaseibacillus paracasei N1115</name>
    <dbReference type="NCBI Taxonomy" id="1446494"/>
    <lineage>
        <taxon>Bacteria</taxon>
        <taxon>Bacillati</taxon>
        <taxon>Bacillota</taxon>
        <taxon>Bacilli</taxon>
        <taxon>Lactobacillales</taxon>
        <taxon>Lactobacillaceae</taxon>
        <taxon>Lacticaseibacillus</taxon>
    </lineage>
</organism>
<evidence type="ECO:0000313" key="2">
    <source>
        <dbReference type="EMBL" id="AHJ33436.1"/>
    </source>
</evidence>
<dbReference type="EMBL" id="CP007122">
    <property type="protein sequence ID" value="AHJ33436.1"/>
    <property type="molecule type" value="Genomic_DNA"/>
</dbReference>
<sequence>MTELKDNSITVFGNVINSTEKTVNKDQVVELKVRIQAKELDGKRDSFAKVLKGNAQMVFTPSQTELNVDGDKPADGQTELLDDKAKKQSDKAEVKK</sequence>